<dbReference type="Pfam" id="PF16656">
    <property type="entry name" value="Pur_ac_phosph_N"/>
    <property type="match status" value="1"/>
</dbReference>
<organism evidence="3 4">
    <name type="scientific">Citrus sinensis</name>
    <name type="common">Sweet orange</name>
    <name type="synonym">Citrus aurantium var. sinensis</name>
    <dbReference type="NCBI Taxonomy" id="2711"/>
    <lineage>
        <taxon>Eukaryota</taxon>
        <taxon>Viridiplantae</taxon>
        <taxon>Streptophyta</taxon>
        <taxon>Embryophyta</taxon>
        <taxon>Tracheophyta</taxon>
        <taxon>Spermatophyta</taxon>
        <taxon>Magnoliopsida</taxon>
        <taxon>eudicotyledons</taxon>
        <taxon>Gunneridae</taxon>
        <taxon>Pentapetalae</taxon>
        <taxon>rosids</taxon>
        <taxon>malvids</taxon>
        <taxon>Sapindales</taxon>
        <taxon>Rutaceae</taxon>
        <taxon>Aurantioideae</taxon>
        <taxon>Citrus</taxon>
    </lineage>
</organism>
<dbReference type="AlphaFoldDB" id="A0A067EKZ0"/>
<dbReference type="Proteomes" id="UP000027120">
    <property type="component" value="Unassembled WGS sequence"/>
</dbReference>
<dbReference type="STRING" id="2711.A0A067EKZ0"/>
<evidence type="ECO:0000256" key="1">
    <source>
        <dbReference type="ARBA" id="ARBA00022729"/>
    </source>
</evidence>
<proteinExistence type="predicted"/>
<name>A0A067EKZ0_CITSI</name>
<accession>A0A067EKZ0</accession>
<dbReference type="InterPro" id="IPR008963">
    <property type="entry name" value="Purple_acid_Pase-like_N"/>
</dbReference>
<dbReference type="GO" id="GO:0046872">
    <property type="term" value="F:metal ion binding"/>
    <property type="evidence" value="ECO:0007669"/>
    <property type="project" value="InterPro"/>
</dbReference>
<dbReference type="EMBL" id="KK784979">
    <property type="protein sequence ID" value="KDO55844.1"/>
    <property type="molecule type" value="Genomic_DNA"/>
</dbReference>
<feature type="non-terminal residue" evidence="3">
    <location>
        <position position="161"/>
    </location>
</feature>
<dbReference type="InterPro" id="IPR039331">
    <property type="entry name" value="PAPs-like"/>
</dbReference>
<dbReference type="GO" id="GO:0003993">
    <property type="term" value="F:acid phosphatase activity"/>
    <property type="evidence" value="ECO:0007669"/>
    <property type="project" value="InterPro"/>
</dbReference>
<evidence type="ECO:0000259" key="2">
    <source>
        <dbReference type="Pfam" id="PF16656"/>
    </source>
</evidence>
<dbReference type="Gene3D" id="2.60.40.380">
    <property type="entry name" value="Purple acid phosphatase-like, N-terminal"/>
    <property type="match status" value="1"/>
</dbReference>
<dbReference type="PANTHER" id="PTHR22953">
    <property type="entry name" value="ACID PHOSPHATASE RELATED"/>
    <property type="match status" value="1"/>
</dbReference>
<dbReference type="InterPro" id="IPR015914">
    <property type="entry name" value="PAPs_N"/>
</dbReference>
<dbReference type="PANTHER" id="PTHR22953:SF153">
    <property type="entry name" value="PURPLE ACID PHOSPHATASE"/>
    <property type="match status" value="1"/>
</dbReference>
<keyword evidence="1" id="KW-0732">Signal</keyword>
<sequence length="161" mass="17569">MGNCEALKILLAIFLITTTTTTKVVLVVAGGTLQRIPTTLQGPFEPVTRRFDPSLRRGSDDLPMNHTRLKKNVTSNFPEQIALAISSPTSMWVSWVSGDAQIGSNVTPLDPSTVASDVWYGKQSGKYTSKRGGNATVYSQLYPFKGLLNYTSGIIHHVKID</sequence>
<evidence type="ECO:0000313" key="4">
    <source>
        <dbReference type="Proteomes" id="UP000027120"/>
    </source>
</evidence>
<dbReference type="SUPFAM" id="SSF49363">
    <property type="entry name" value="Purple acid phosphatase, N-terminal domain"/>
    <property type="match status" value="1"/>
</dbReference>
<evidence type="ECO:0000313" key="3">
    <source>
        <dbReference type="EMBL" id="KDO55844.1"/>
    </source>
</evidence>
<feature type="domain" description="Purple acid phosphatase N-terminal" evidence="2">
    <location>
        <begin position="78"/>
        <end position="160"/>
    </location>
</feature>
<keyword evidence="4" id="KW-1185">Reference proteome</keyword>
<gene>
    <name evidence="3" type="ORF">CISIN_1g0080292mg</name>
</gene>
<reference evidence="3 4" key="1">
    <citation type="submission" date="2014-04" db="EMBL/GenBank/DDBJ databases">
        <authorList>
            <consortium name="International Citrus Genome Consortium"/>
            <person name="Gmitter F."/>
            <person name="Chen C."/>
            <person name="Farmerie W."/>
            <person name="Harkins T."/>
            <person name="Desany B."/>
            <person name="Mohiuddin M."/>
            <person name="Kodira C."/>
            <person name="Borodovsky M."/>
            <person name="Lomsadze A."/>
            <person name="Burns P."/>
            <person name="Jenkins J."/>
            <person name="Prochnik S."/>
            <person name="Shu S."/>
            <person name="Chapman J."/>
            <person name="Pitluck S."/>
            <person name="Schmutz J."/>
            <person name="Rokhsar D."/>
        </authorList>
    </citation>
    <scope>NUCLEOTIDE SEQUENCE</scope>
</reference>
<protein>
    <recommendedName>
        <fullName evidence="2">Purple acid phosphatase N-terminal domain-containing protein</fullName>
    </recommendedName>
</protein>